<dbReference type="PROSITE" id="PS51186">
    <property type="entry name" value="GNAT"/>
    <property type="match status" value="1"/>
</dbReference>
<dbReference type="GO" id="GO:0032784">
    <property type="term" value="P:regulation of DNA-templated transcription elongation"/>
    <property type="evidence" value="ECO:0007669"/>
    <property type="project" value="InterPro"/>
</dbReference>
<reference evidence="2" key="1">
    <citation type="submission" date="2019-08" db="EMBL/GenBank/DDBJ databases">
        <authorList>
            <person name="Kucharzyk K."/>
            <person name="Murdoch R.W."/>
            <person name="Higgins S."/>
            <person name="Loffler F."/>
        </authorList>
    </citation>
    <scope>NUCLEOTIDE SEQUENCE</scope>
</reference>
<comment type="caution">
    <text evidence="2">The sequence shown here is derived from an EMBL/GenBank/DDBJ whole genome shotgun (WGS) entry which is preliminary data.</text>
</comment>
<dbReference type="PANTHER" id="PTHR43415:SF3">
    <property type="entry name" value="GNAT-FAMILY ACETYLTRANSFERASE"/>
    <property type="match status" value="1"/>
</dbReference>
<dbReference type="SUPFAM" id="SSF54534">
    <property type="entry name" value="FKBP-like"/>
    <property type="match status" value="1"/>
</dbReference>
<dbReference type="GO" id="GO:0003677">
    <property type="term" value="F:DNA binding"/>
    <property type="evidence" value="ECO:0007669"/>
    <property type="project" value="InterPro"/>
</dbReference>
<feature type="domain" description="N-acetyltransferase" evidence="1">
    <location>
        <begin position="80"/>
        <end position="218"/>
    </location>
</feature>
<dbReference type="AlphaFoldDB" id="A0A645C7W0"/>
<organism evidence="2">
    <name type="scientific">bioreactor metagenome</name>
    <dbReference type="NCBI Taxonomy" id="1076179"/>
    <lineage>
        <taxon>unclassified sequences</taxon>
        <taxon>metagenomes</taxon>
        <taxon>ecological metagenomes</taxon>
    </lineage>
</organism>
<dbReference type="InterPro" id="IPR001437">
    <property type="entry name" value="Tscrpt_elong_fac_GreA/B_C"/>
</dbReference>
<dbReference type="EMBL" id="VSSQ01023295">
    <property type="protein sequence ID" value="MPM70134.1"/>
    <property type="molecule type" value="Genomic_DNA"/>
</dbReference>
<sequence>MIAVKHSEQRSIRPFFFTLNDLRNLDKSGKIESRKRTVIVYLTMKGFNLSTGAWLKMRDPSVFLCSEITREKAFVMIKWLNDPEVTRYLSDSPYIADYLLETLQRVNLPIVTHLFNQNGRFYLVEDQDRQPIGFVRLVKKASDYELVIVIGERRYWHKRYGTKTIKEALKIAFLELRARKVTAKIYPDNQISLRAFKRAAFLTEQRTARLITMSMNMEQYFQSLKMFRADPDDIIMTNQDKTRLLDVMQNRPFEPLMKLKTELERAIIVDSQQITEDVITMNSRILLTIDTKPLNVQLVYPQDASAADTLPVTDPIGTAVLGFRAGKRLNWELPDGPAQIFIQQILYQPEASGDYRL</sequence>
<dbReference type="InterPro" id="IPR036953">
    <property type="entry name" value="GreA/GreB_C_sf"/>
</dbReference>
<dbReference type="GO" id="GO:0016747">
    <property type="term" value="F:acyltransferase activity, transferring groups other than amino-acyl groups"/>
    <property type="evidence" value="ECO:0007669"/>
    <property type="project" value="InterPro"/>
</dbReference>
<name>A0A645C7W0_9ZZZZ</name>
<dbReference type="Gene3D" id="3.40.630.30">
    <property type="match status" value="1"/>
</dbReference>
<dbReference type="Gene3D" id="3.10.50.30">
    <property type="entry name" value="Transcription elongation factor, GreA/GreB, C-terminal domain"/>
    <property type="match status" value="1"/>
</dbReference>
<evidence type="ECO:0000313" key="2">
    <source>
        <dbReference type="EMBL" id="MPM70134.1"/>
    </source>
</evidence>
<protein>
    <submittedName>
        <fullName evidence="2">Regulator of nucleoside diphosphate kinase</fullName>
    </submittedName>
</protein>
<gene>
    <name evidence="2" type="primary">rnk_8</name>
    <name evidence="2" type="ORF">SDC9_117087</name>
</gene>
<accession>A0A645C7W0</accession>
<dbReference type="InterPro" id="IPR016181">
    <property type="entry name" value="Acyl_CoA_acyltransferase"/>
</dbReference>
<dbReference type="Pfam" id="PF01272">
    <property type="entry name" value="GreA_GreB"/>
    <property type="match status" value="1"/>
</dbReference>
<evidence type="ECO:0000259" key="1">
    <source>
        <dbReference type="PROSITE" id="PS51186"/>
    </source>
</evidence>
<dbReference type="InterPro" id="IPR000182">
    <property type="entry name" value="GNAT_dom"/>
</dbReference>
<keyword evidence="2" id="KW-0418">Kinase</keyword>
<dbReference type="PANTHER" id="PTHR43415">
    <property type="entry name" value="SPERMIDINE N(1)-ACETYLTRANSFERASE"/>
    <property type="match status" value="1"/>
</dbReference>
<dbReference type="GO" id="GO:0016301">
    <property type="term" value="F:kinase activity"/>
    <property type="evidence" value="ECO:0007669"/>
    <property type="project" value="UniProtKB-KW"/>
</dbReference>
<dbReference type="Pfam" id="PF13302">
    <property type="entry name" value="Acetyltransf_3"/>
    <property type="match status" value="1"/>
</dbReference>
<dbReference type="SUPFAM" id="SSF55729">
    <property type="entry name" value="Acyl-CoA N-acyltransferases (Nat)"/>
    <property type="match status" value="1"/>
</dbReference>
<keyword evidence="2" id="KW-0808">Transferase</keyword>
<proteinExistence type="predicted"/>